<dbReference type="InterPro" id="IPR020598">
    <property type="entry name" value="rRNA_Ade_methylase_Trfase_N"/>
</dbReference>
<reference evidence="8 9" key="1">
    <citation type="journal article" date="2008" name="Nature">
        <title>The genome of the choanoflagellate Monosiga brevicollis and the origin of metazoans.</title>
        <authorList>
            <consortium name="JGI Sequencing"/>
            <person name="King N."/>
            <person name="Westbrook M.J."/>
            <person name="Young S.L."/>
            <person name="Kuo A."/>
            <person name="Abedin M."/>
            <person name="Chapman J."/>
            <person name="Fairclough S."/>
            <person name="Hellsten U."/>
            <person name="Isogai Y."/>
            <person name="Letunic I."/>
            <person name="Marr M."/>
            <person name="Pincus D."/>
            <person name="Putnam N."/>
            <person name="Rokas A."/>
            <person name="Wright K.J."/>
            <person name="Zuzow R."/>
            <person name="Dirks W."/>
            <person name="Good M."/>
            <person name="Goodstein D."/>
            <person name="Lemons D."/>
            <person name="Li W."/>
            <person name="Lyons J.B."/>
            <person name="Morris A."/>
            <person name="Nichols S."/>
            <person name="Richter D.J."/>
            <person name="Salamov A."/>
            <person name="Bork P."/>
            <person name="Lim W.A."/>
            <person name="Manning G."/>
            <person name="Miller W.T."/>
            <person name="McGinnis W."/>
            <person name="Shapiro H."/>
            <person name="Tjian R."/>
            <person name="Grigoriev I.V."/>
            <person name="Rokhsar D."/>
        </authorList>
    </citation>
    <scope>NUCLEOTIDE SEQUENCE [LARGE SCALE GENOMIC DNA]</scope>
    <source>
        <strain evidence="9">MX1 / ATCC 50154</strain>
    </source>
</reference>
<dbReference type="GO" id="GO:0031167">
    <property type="term" value="P:rRNA methylation"/>
    <property type="evidence" value="ECO:0000318"/>
    <property type="project" value="GO_Central"/>
</dbReference>
<dbReference type="SMART" id="SM00650">
    <property type="entry name" value="rADc"/>
    <property type="match status" value="1"/>
</dbReference>
<dbReference type="Pfam" id="PF00398">
    <property type="entry name" value="RrnaAD"/>
    <property type="match status" value="1"/>
</dbReference>
<evidence type="ECO:0000256" key="6">
    <source>
        <dbReference type="RuleBase" id="RU362106"/>
    </source>
</evidence>
<feature type="binding site" evidence="5">
    <location>
        <position position="1"/>
    </location>
    <ligand>
        <name>S-adenosyl-L-methionine</name>
        <dbReference type="ChEBI" id="CHEBI:59789"/>
    </ligand>
</feature>
<dbReference type="SUPFAM" id="SSF53335">
    <property type="entry name" value="S-adenosyl-L-methionine-dependent methyltransferases"/>
    <property type="match status" value="1"/>
</dbReference>
<dbReference type="InterPro" id="IPR029063">
    <property type="entry name" value="SAM-dependent_MTases_sf"/>
</dbReference>
<dbReference type="GO" id="GO:0034246">
    <property type="term" value="F:mitochondrial transcription factor activity"/>
    <property type="evidence" value="ECO:0000318"/>
    <property type="project" value="GO_Central"/>
</dbReference>
<dbReference type="Gene3D" id="3.40.50.150">
    <property type="entry name" value="Vaccinia Virus protein VP39"/>
    <property type="match status" value="2"/>
</dbReference>
<proteinExistence type="inferred from homology"/>
<dbReference type="PANTHER" id="PTHR11727:SF17">
    <property type="entry name" value="DIMETHYLADENOSINE TRANSFERASE 1, MITOCHONDRIAL"/>
    <property type="match status" value="1"/>
</dbReference>
<evidence type="ECO:0000259" key="7">
    <source>
        <dbReference type="SMART" id="SM00650"/>
    </source>
</evidence>
<keyword evidence="9" id="KW-1185">Reference proteome</keyword>
<keyword evidence="3 5" id="KW-0949">S-adenosyl-L-methionine</keyword>
<evidence type="ECO:0000313" key="9">
    <source>
        <dbReference type="Proteomes" id="UP000001357"/>
    </source>
</evidence>
<keyword evidence="1 5" id="KW-0489">Methyltransferase</keyword>
<dbReference type="eggNOG" id="KOG0821">
    <property type="taxonomic scope" value="Eukaryota"/>
</dbReference>
<dbReference type="AlphaFoldDB" id="A9UY16"/>
<dbReference type="FunCoup" id="A9UY16">
    <property type="interactions" value="130"/>
</dbReference>
<dbReference type="InterPro" id="IPR001737">
    <property type="entry name" value="KsgA/Erm"/>
</dbReference>
<feature type="binding site" evidence="5">
    <location>
        <position position="13"/>
    </location>
    <ligand>
        <name>S-adenosyl-L-methionine</name>
        <dbReference type="ChEBI" id="CHEBI:59789"/>
    </ligand>
</feature>
<comment type="similarity">
    <text evidence="5 6">Belongs to the class I-like SAM-binding methyltransferase superfamily. rRNA adenine N(6)-methyltransferase family.</text>
</comment>
<dbReference type="PROSITE" id="PS51689">
    <property type="entry name" value="SAM_RNA_A_N6_MT"/>
    <property type="match status" value="1"/>
</dbReference>
<name>A9UY16_MONBE</name>
<dbReference type="GeneID" id="5890442"/>
<dbReference type="EMBL" id="CH991549">
    <property type="protein sequence ID" value="EDQ89782.1"/>
    <property type="molecule type" value="Genomic_DNA"/>
</dbReference>
<organism evidence="8 9">
    <name type="scientific">Monosiga brevicollis</name>
    <name type="common">Choanoflagellate</name>
    <dbReference type="NCBI Taxonomy" id="81824"/>
    <lineage>
        <taxon>Eukaryota</taxon>
        <taxon>Choanoflagellata</taxon>
        <taxon>Craspedida</taxon>
        <taxon>Salpingoecidae</taxon>
        <taxon>Monosiga</taxon>
    </lineage>
</organism>
<evidence type="ECO:0000256" key="5">
    <source>
        <dbReference type="PROSITE-ProRule" id="PRU01026"/>
    </source>
</evidence>
<evidence type="ECO:0000256" key="1">
    <source>
        <dbReference type="ARBA" id="ARBA00022603"/>
    </source>
</evidence>
<dbReference type="Proteomes" id="UP000001357">
    <property type="component" value="Unassembled WGS sequence"/>
</dbReference>
<evidence type="ECO:0000256" key="3">
    <source>
        <dbReference type="ARBA" id="ARBA00022691"/>
    </source>
</evidence>
<gene>
    <name evidence="8" type="ORF">MONBRDRAFT_24887</name>
</gene>
<evidence type="ECO:0000256" key="2">
    <source>
        <dbReference type="ARBA" id="ARBA00022679"/>
    </source>
</evidence>
<feature type="domain" description="Ribosomal RNA adenine methylase transferase N-terminal" evidence="7">
    <location>
        <begin position="36"/>
        <end position="145"/>
    </location>
</feature>
<keyword evidence="2 5" id="KW-0808">Transferase</keyword>
<dbReference type="GO" id="GO:0005759">
    <property type="term" value="C:mitochondrial matrix"/>
    <property type="evidence" value="ECO:0000318"/>
    <property type="project" value="GO_Central"/>
</dbReference>
<evidence type="ECO:0000313" key="8">
    <source>
        <dbReference type="EMBL" id="EDQ89782.1"/>
    </source>
</evidence>
<accession>A9UY16</accession>
<dbReference type="PANTHER" id="PTHR11727">
    <property type="entry name" value="DIMETHYLADENOSINE TRANSFERASE"/>
    <property type="match status" value="1"/>
</dbReference>
<dbReference type="KEGG" id="mbr:MONBRDRAFT_24887"/>
<keyword evidence="6" id="KW-0698">rRNA processing</keyword>
<dbReference type="GO" id="GO:0006391">
    <property type="term" value="P:transcription initiation at mitochondrial promoter"/>
    <property type="evidence" value="ECO:0000318"/>
    <property type="project" value="GO_Central"/>
</dbReference>
<dbReference type="InParanoid" id="A9UY16"/>
<dbReference type="GO" id="GO:0000179">
    <property type="term" value="F:rRNA (adenine-N6,N6-)-dimethyltransferase activity"/>
    <property type="evidence" value="ECO:0000318"/>
    <property type="project" value="GO_Central"/>
</dbReference>
<comment type="caution">
    <text evidence="5">Lacks conserved residue(s) required for the propagation of feature annotation.</text>
</comment>
<sequence>MARPLPRMPGLPELLRIFNVRAKKKLSQNFILHQPCADKFVRAAGDLRDRVVVEIGGGPGSLTRAILEAARREGLAAYGPLAMTLIFQREYGERLFAPPNSLHRAKISAFVQQYCNVSPGYLLPRNVFVPEPRVDTMVVHLESKPEPPAVDPAVFEDVLRHLFTTPRRLLRNGMQPLLGVATCAEADDVMAAHLPWFDRDNCRPKSVHNDQLTDLALLVQQMRPVPPPQ</sequence>
<evidence type="ECO:0000256" key="4">
    <source>
        <dbReference type="ARBA" id="ARBA00022884"/>
    </source>
</evidence>
<dbReference type="FunFam" id="3.40.50.150:FF:001209">
    <property type="match status" value="1"/>
</dbReference>
<dbReference type="GO" id="GO:0003723">
    <property type="term" value="F:RNA binding"/>
    <property type="evidence" value="ECO:0007669"/>
    <property type="project" value="UniProtKB-UniRule"/>
</dbReference>
<protein>
    <recommendedName>
        <fullName evidence="6">rRNA adenine N(6)-methyltransferase</fullName>
        <ecNumber evidence="6">2.1.1.-</ecNumber>
    </recommendedName>
</protein>
<dbReference type="RefSeq" id="XP_001745204.1">
    <property type="nucleotide sequence ID" value="XM_001745152.1"/>
</dbReference>
<keyword evidence="4 5" id="KW-0694">RNA-binding</keyword>
<dbReference type="EC" id="2.1.1.-" evidence="6"/>
<dbReference type="STRING" id="81824.A9UY16"/>